<dbReference type="PROSITE" id="PS51318">
    <property type="entry name" value="TAT"/>
    <property type="match status" value="1"/>
</dbReference>
<keyword evidence="5" id="KW-0479">Metal-binding</keyword>
<dbReference type="PANTHER" id="PTHR30290:SF10">
    <property type="entry name" value="PERIPLASMIC OLIGOPEPTIDE-BINDING PROTEIN-RELATED"/>
    <property type="match status" value="1"/>
</dbReference>
<evidence type="ECO:0000313" key="7">
    <source>
        <dbReference type="EMBL" id="BBO70618.1"/>
    </source>
</evidence>
<feature type="domain" description="Solute-binding protein family 5" evidence="6">
    <location>
        <begin position="104"/>
        <end position="444"/>
    </location>
</feature>
<dbReference type="GO" id="GO:0015833">
    <property type="term" value="P:peptide transport"/>
    <property type="evidence" value="ECO:0007669"/>
    <property type="project" value="TreeGrafter"/>
</dbReference>
<keyword evidence="5" id="KW-0411">Iron-sulfur</keyword>
<keyword evidence="8" id="KW-1185">Reference proteome</keyword>
<organism evidence="7 8">
    <name type="scientific">Desulfosarcina alkanivorans</name>
    <dbReference type="NCBI Taxonomy" id="571177"/>
    <lineage>
        <taxon>Bacteria</taxon>
        <taxon>Pseudomonadati</taxon>
        <taxon>Thermodesulfobacteriota</taxon>
        <taxon>Desulfobacteria</taxon>
        <taxon>Desulfobacterales</taxon>
        <taxon>Desulfosarcinaceae</taxon>
        <taxon>Desulfosarcina</taxon>
    </lineage>
</organism>
<proteinExistence type="inferred from homology"/>
<evidence type="ECO:0000256" key="2">
    <source>
        <dbReference type="ARBA" id="ARBA00005695"/>
    </source>
</evidence>
<comment type="similarity">
    <text evidence="2">Belongs to the bacterial solute-binding protein 5 family.</text>
</comment>
<dbReference type="GO" id="GO:0030288">
    <property type="term" value="C:outer membrane-bounded periplasmic space"/>
    <property type="evidence" value="ECO:0007669"/>
    <property type="project" value="UniProtKB-ARBA"/>
</dbReference>
<dbReference type="Gene3D" id="3.40.190.10">
    <property type="entry name" value="Periplasmic binding protein-like II"/>
    <property type="match status" value="1"/>
</dbReference>
<gene>
    <name evidence="7" type="ORF">DSCA_45480</name>
</gene>
<dbReference type="GO" id="GO:1904680">
    <property type="term" value="F:peptide transmembrane transporter activity"/>
    <property type="evidence" value="ECO:0007669"/>
    <property type="project" value="TreeGrafter"/>
</dbReference>
<dbReference type="Gene3D" id="3.10.105.10">
    <property type="entry name" value="Dipeptide-binding Protein, Domain 3"/>
    <property type="match status" value="1"/>
</dbReference>
<dbReference type="RefSeq" id="WP_167527915.1">
    <property type="nucleotide sequence ID" value="NZ_AP021874.1"/>
</dbReference>
<dbReference type="KEGG" id="dalk:DSCA_45480"/>
<evidence type="ECO:0000313" key="8">
    <source>
        <dbReference type="Proteomes" id="UP000427906"/>
    </source>
</evidence>
<evidence type="ECO:0000256" key="3">
    <source>
        <dbReference type="ARBA" id="ARBA00022448"/>
    </source>
</evidence>
<comment type="subcellular location">
    <subcellularLocation>
        <location evidence="1">Cell envelope</location>
    </subcellularLocation>
</comment>
<dbReference type="Pfam" id="PF00496">
    <property type="entry name" value="SBP_bac_5"/>
    <property type="match status" value="1"/>
</dbReference>
<evidence type="ECO:0000256" key="1">
    <source>
        <dbReference type="ARBA" id="ARBA00004196"/>
    </source>
</evidence>
<dbReference type="AlphaFoldDB" id="A0A5K7YPH6"/>
<dbReference type="GO" id="GO:0043190">
    <property type="term" value="C:ATP-binding cassette (ABC) transporter complex"/>
    <property type="evidence" value="ECO:0007669"/>
    <property type="project" value="InterPro"/>
</dbReference>
<dbReference type="PANTHER" id="PTHR30290">
    <property type="entry name" value="PERIPLASMIC BINDING COMPONENT OF ABC TRANSPORTER"/>
    <property type="match status" value="1"/>
</dbReference>
<evidence type="ECO:0000256" key="4">
    <source>
        <dbReference type="ARBA" id="ARBA00022729"/>
    </source>
</evidence>
<dbReference type="GO" id="GO:0051536">
    <property type="term" value="F:iron-sulfur cluster binding"/>
    <property type="evidence" value="ECO:0007669"/>
    <property type="project" value="UniProtKB-KW"/>
</dbReference>
<sequence length="546" mass="61691">MKEKMHSAVRELKNDLQKGKMTRREFIRFSTLLGVSAAAATQLAGLALPAKVLAGSVKRGGTLRVASPVHKVTHPAQFSWISPTNQMRQVAEYLTYTDGDNITHPYLLENWQASDDLKTWTLNLRKGIRHNNGDLFNADDVVFTFNQWLDKDVGSSMKGMLSYLDAGNIEKVSDYQVKLHLKNPEIAVPEHLFHYPAMVLNHRTFEGDFIKAPHGTGPYTIETYLEGERCVLKRRKDYWNKGADGSPLPYLDKLEFIDMGTEMGPMIAAIQAGEIDLLDFSDIGGTEAYQALKGDARVNVLAATTNQTRILRMRVDMKPWSDNRVRSALKLCQHREKILALAYFGQGMEGQDVHVSPKHPEYCPIDTPEYDPMKAKQLLEQAGYPNGLDVNLAVGSGWSEIVRYAEILKQDAAPAGFRINIQTMPNSQYWEKWTEVDLGITTWAHRPVGTMVPNLAYVGDENGKPVAWNETRWVDKEYSELLTRANGTLDVEARRKIFCKLEKIQQERGSIGNAFWINVWTISRKPVQGVKAHPSLYLKLDDVWIS</sequence>
<dbReference type="InterPro" id="IPR006311">
    <property type="entry name" value="TAT_signal"/>
</dbReference>
<dbReference type="EMBL" id="AP021874">
    <property type="protein sequence ID" value="BBO70618.1"/>
    <property type="molecule type" value="Genomic_DNA"/>
</dbReference>
<accession>A0A5K7YPH6</accession>
<dbReference type="PIRSF" id="PIRSF002741">
    <property type="entry name" value="MppA"/>
    <property type="match status" value="1"/>
</dbReference>
<reference evidence="7 8" key="1">
    <citation type="submission" date="2019-11" db="EMBL/GenBank/DDBJ databases">
        <title>Comparative genomics of hydrocarbon-degrading Desulfosarcina strains.</title>
        <authorList>
            <person name="Watanabe M."/>
            <person name="Kojima H."/>
            <person name="Fukui M."/>
        </authorList>
    </citation>
    <scope>NUCLEOTIDE SEQUENCE [LARGE SCALE GENOMIC DNA]</scope>
    <source>
        <strain evidence="7 8">PL12</strain>
    </source>
</reference>
<dbReference type="Gene3D" id="3.90.76.10">
    <property type="entry name" value="Dipeptide-binding Protein, Domain 1"/>
    <property type="match status" value="1"/>
</dbReference>
<dbReference type="InterPro" id="IPR030678">
    <property type="entry name" value="Peptide/Ni-bd"/>
</dbReference>
<dbReference type="CDD" id="cd08503">
    <property type="entry name" value="PBP2_NikA_DppA_OppA_like_17"/>
    <property type="match status" value="1"/>
</dbReference>
<dbReference type="SUPFAM" id="SSF53850">
    <property type="entry name" value="Periplasmic binding protein-like II"/>
    <property type="match status" value="1"/>
</dbReference>
<keyword evidence="5" id="KW-0408">Iron</keyword>
<dbReference type="InterPro" id="IPR000914">
    <property type="entry name" value="SBP_5_dom"/>
</dbReference>
<keyword evidence="4" id="KW-0732">Signal</keyword>
<name>A0A5K7YPH6_9BACT</name>
<dbReference type="Proteomes" id="UP000427906">
    <property type="component" value="Chromosome"/>
</dbReference>
<evidence type="ECO:0000259" key="6">
    <source>
        <dbReference type="Pfam" id="PF00496"/>
    </source>
</evidence>
<protein>
    <submittedName>
        <fullName evidence="7">Diguanylate cyclase</fullName>
    </submittedName>
</protein>
<dbReference type="InterPro" id="IPR039424">
    <property type="entry name" value="SBP_5"/>
</dbReference>
<evidence type="ECO:0000256" key="5">
    <source>
        <dbReference type="ARBA" id="ARBA00023014"/>
    </source>
</evidence>
<keyword evidence="3" id="KW-0813">Transport</keyword>